<feature type="transmembrane region" description="Helical" evidence="9">
    <location>
        <begin position="102"/>
        <end position="121"/>
    </location>
</feature>
<dbReference type="CDD" id="cd06261">
    <property type="entry name" value="TM_PBP2"/>
    <property type="match status" value="1"/>
</dbReference>
<evidence type="ECO:0000256" key="4">
    <source>
        <dbReference type="ARBA" id="ARBA00022519"/>
    </source>
</evidence>
<protein>
    <submittedName>
        <fullName evidence="11">ABC transporter permease</fullName>
    </submittedName>
</protein>
<feature type="domain" description="ABC transmembrane type-1" evidence="10">
    <location>
        <begin position="96"/>
        <end position="328"/>
    </location>
</feature>
<dbReference type="PROSITE" id="PS50928">
    <property type="entry name" value="ABC_TM1"/>
    <property type="match status" value="1"/>
</dbReference>
<keyword evidence="4" id="KW-0997">Cell inner membrane</keyword>
<keyword evidence="12" id="KW-1185">Reference proteome</keyword>
<dbReference type="Pfam" id="PF19300">
    <property type="entry name" value="BPD_transp_1_N"/>
    <property type="match status" value="1"/>
</dbReference>
<dbReference type="PANTHER" id="PTHR43163:SF4">
    <property type="entry name" value="PUTRESCINE EXPORT SYSTEM PERMEASE PROTEIN SAPB"/>
    <property type="match status" value="1"/>
</dbReference>
<dbReference type="SUPFAM" id="SSF161098">
    <property type="entry name" value="MetI-like"/>
    <property type="match status" value="1"/>
</dbReference>
<reference evidence="11 12" key="1">
    <citation type="submission" date="2021-10" db="EMBL/GenBank/DDBJ databases">
        <title>Draft genome of Aestuariibacter halophilus JC2043.</title>
        <authorList>
            <person name="Emsley S.A."/>
            <person name="Pfannmuller K.M."/>
            <person name="Ushijima B."/>
            <person name="Saw J.H."/>
            <person name="Videau P."/>
        </authorList>
    </citation>
    <scope>NUCLEOTIDE SEQUENCE [LARGE SCALE GENOMIC DNA]</scope>
    <source>
        <strain evidence="11 12">JC2043</strain>
    </source>
</reference>
<accession>A0ABS8G7Z8</accession>
<comment type="caution">
    <text evidence="11">The sequence shown here is derived from an EMBL/GenBank/DDBJ whole genome shotgun (WGS) entry which is preliminary data.</text>
</comment>
<evidence type="ECO:0000256" key="8">
    <source>
        <dbReference type="ARBA" id="ARBA00024202"/>
    </source>
</evidence>
<organism evidence="11 12">
    <name type="scientific">Fluctibacter halophilus</name>
    <dbReference type="NCBI Taxonomy" id="226011"/>
    <lineage>
        <taxon>Bacteria</taxon>
        <taxon>Pseudomonadati</taxon>
        <taxon>Pseudomonadota</taxon>
        <taxon>Gammaproteobacteria</taxon>
        <taxon>Alteromonadales</taxon>
        <taxon>Alteromonadaceae</taxon>
        <taxon>Fluctibacter</taxon>
    </lineage>
</organism>
<evidence type="ECO:0000256" key="1">
    <source>
        <dbReference type="ARBA" id="ARBA00004429"/>
    </source>
</evidence>
<dbReference type="Pfam" id="PF00528">
    <property type="entry name" value="BPD_transp_1"/>
    <property type="match status" value="1"/>
</dbReference>
<dbReference type="Proteomes" id="UP001520878">
    <property type="component" value="Unassembled WGS sequence"/>
</dbReference>
<proteinExistence type="inferred from homology"/>
<feature type="transmembrane region" description="Helical" evidence="9">
    <location>
        <begin position="305"/>
        <end position="328"/>
    </location>
</feature>
<feature type="transmembrane region" description="Helical" evidence="9">
    <location>
        <begin position="263"/>
        <end position="285"/>
    </location>
</feature>
<gene>
    <name evidence="11" type="ORF">LJ739_10430</name>
</gene>
<dbReference type="InterPro" id="IPR035906">
    <property type="entry name" value="MetI-like_sf"/>
</dbReference>
<keyword evidence="6 9" id="KW-1133">Transmembrane helix</keyword>
<keyword evidence="5 9" id="KW-0812">Transmembrane</keyword>
<dbReference type="InterPro" id="IPR045621">
    <property type="entry name" value="BPD_transp_1_N"/>
</dbReference>
<evidence type="ECO:0000313" key="12">
    <source>
        <dbReference type="Proteomes" id="UP001520878"/>
    </source>
</evidence>
<evidence type="ECO:0000259" key="10">
    <source>
        <dbReference type="PROSITE" id="PS50928"/>
    </source>
</evidence>
<comment type="similarity">
    <text evidence="8">Belongs to the binding-protein-dependent transport system permease family. OppBC subfamily.</text>
</comment>
<feature type="transmembrane region" description="Helical" evidence="9">
    <location>
        <begin position="133"/>
        <end position="158"/>
    </location>
</feature>
<dbReference type="Gene3D" id="1.10.3720.10">
    <property type="entry name" value="MetI-like"/>
    <property type="match status" value="1"/>
</dbReference>
<dbReference type="RefSeq" id="WP_229160207.1">
    <property type="nucleotide sequence ID" value="NZ_JAJEWP010000002.1"/>
</dbReference>
<dbReference type="PANTHER" id="PTHR43163">
    <property type="entry name" value="DIPEPTIDE TRANSPORT SYSTEM PERMEASE PROTEIN DPPB-RELATED"/>
    <property type="match status" value="1"/>
</dbReference>
<evidence type="ECO:0000256" key="2">
    <source>
        <dbReference type="ARBA" id="ARBA00022448"/>
    </source>
</evidence>
<dbReference type="InterPro" id="IPR000515">
    <property type="entry name" value="MetI-like"/>
</dbReference>
<feature type="transmembrane region" description="Helical" evidence="9">
    <location>
        <begin position="12"/>
        <end position="30"/>
    </location>
</feature>
<evidence type="ECO:0000256" key="7">
    <source>
        <dbReference type="ARBA" id="ARBA00023136"/>
    </source>
</evidence>
<dbReference type="EMBL" id="JAJEWP010000002">
    <property type="protein sequence ID" value="MCC2616658.1"/>
    <property type="molecule type" value="Genomic_DNA"/>
</dbReference>
<sequence length="343" mass="38558">MFRFVLRHFNLYVLTLLVLCIFSFWLAYLFPGDPLVNLTGLTLNDPADYQAMAQKYHMDSGILVQFWHYLVLLWDGDWGFSFSSGLPLYQEIFDSLPATVELSTYALLLSLLIGIPLGFLAGLRHHRTTDNALLAASVVGYSTPVFWLALLMILLFSLQLGWFPLSGRISLLFDVPHDTGFILVDIWLSDMPNKGAAMINAVQHMVMPVLSITIVTTAIVLRLTRRAVVEVMPKEYVQAAYARGLSKHQVILRHVVRNAMLPILPLLAMQSTILLTNAMIVEVIYSWPGIGNWLIQAIYQRDYPAIRAGMLAVSTLVVSLTIFIDLLARIIDPTRERGARAKI</sequence>
<keyword evidence="3" id="KW-1003">Cell membrane</keyword>
<evidence type="ECO:0000256" key="5">
    <source>
        <dbReference type="ARBA" id="ARBA00022692"/>
    </source>
</evidence>
<evidence type="ECO:0000256" key="3">
    <source>
        <dbReference type="ARBA" id="ARBA00022475"/>
    </source>
</evidence>
<comment type="subcellular location">
    <subcellularLocation>
        <location evidence="1">Cell inner membrane</location>
        <topology evidence="1">Multi-pass membrane protein</topology>
    </subcellularLocation>
    <subcellularLocation>
        <location evidence="9">Cell membrane</location>
        <topology evidence="9">Multi-pass membrane protein</topology>
    </subcellularLocation>
</comment>
<name>A0ABS8G7Z8_9ALTE</name>
<evidence type="ECO:0000256" key="9">
    <source>
        <dbReference type="RuleBase" id="RU363032"/>
    </source>
</evidence>
<keyword evidence="7 9" id="KW-0472">Membrane</keyword>
<evidence type="ECO:0000313" key="11">
    <source>
        <dbReference type="EMBL" id="MCC2616658.1"/>
    </source>
</evidence>
<feature type="transmembrane region" description="Helical" evidence="9">
    <location>
        <begin position="201"/>
        <end position="224"/>
    </location>
</feature>
<keyword evidence="2 9" id="KW-0813">Transport</keyword>
<evidence type="ECO:0000256" key="6">
    <source>
        <dbReference type="ARBA" id="ARBA00022989"/>
    </source>
</evidence>